<sequence>MATTEPTRADDNADQRRYGGGADQQDSDERGTAGRSARIPRPSPAPDHADPADADPADPADVDP</sequence>
<dbReference type="Proteomes" id="UP001197114">
    <property type="component" value="Unassembled WGS sequence"/>
</dbReference>
<evidence type="ECO:0000313" key="2">
    <source>
        <dbReference type="EMBL" id="MBW5426184.1"/>
    </source>
</evidence>
<feature type="non-terminal residue" evidence="2">
    <location>
        <position position="64"/>
    </location>
</feature>
<feature type="compositionally biased region" description="Basic and acidic residues" evidence="1">
    <location>
        <begin position="7"/>
        <end position="17"/>
    </location>
</feature>
<name>A0ABS6YXJ4_9ACTN</name>
<evidence type="ECO:0000313" key="3">
    <source>
        <dbReference type="Proteomes" id="UP001197114"/>
    </source>
</evidence>
<gene>
    <name evidence="2" type="ORF">GKQ77_32290</name>
</gene>
<keyword evidence="3" id="KW-1185">Reference proteome</keyword>
<protein>
    <submittedName>
        <fullName evidence="2">Uncharacterized protein</fullName>
    </submittedName>
</protein>
<accession>A0ABS6YXJ4</accession>
<dbReference type="RefSeq" id="WP_219692751.1">
    <property type="nucleotide sequence ID" value="NZ_WMBF01000796.1"/>
</dbReference>
<comment type="caution">
    <text evidence="2">The sequence shown here is derived from an EMBL/GenBank/DDBJ whole genome shotgun (WGS) entry which is preliminary data.</text>
</comment>
<feature type="region of interest" description="Disordered" evidence="1">
    <location>
        <begin position="1"/>
        <end position="64"/>
    </location>
</feature>
<organism evidence="2 3">
    <name type="scientific">Streptomyces anatolicus</name>
    <dbReference type="NCBI Taxonomy" id="2675858"/>
    <lineage>
        <taxon>Bacteria</taxon>
        <taxon>Bacillati</taxon>
        <taxon>Actinomycetota</taxon>
        <taxon>Actinomycetes</taxon>
        <taxon>Kitasatosporales</taxon>
        <taxon>Streptomycetaceae</taxon>
        <taxon>Streptomyces</taxon>
    </lineage>
</organism>
<evidence type="ECO:0000256" key="1">
    <source>
        <dbReference type="SAM" id="MobiDB-lite"/>
    </source>
</evidence>
<proteinExistence type="predicted"/>
<dbReference type="EMBL" id="WMBF01000796">
    <property type="protein sequence ID" value="MBW5426184.1"/>
    <property type="molecule type" value="Genomic_DNA"/>
</dbReference>
<feature type="compositionally biased region" description="Acidic residues" evidence="1">
    <location>
        <begin position="52"/>
        <end position="64"/>
    </location>
</feature>
<reference evidence="2 3" key="1">
    <citation type="submission" date="2019-11" db="EMBL/GenBank/DDBJ databases">
        <authorList>
            <person name="Ay H."/>
        </authorList>
    </citation>
    <scope>NUCLEOTIDE SEQUENCE [LARGE SCALE GENOMIC DNA]</scope>
    <source>
        <strain evidence="2 3">BG9H</strain>
    </source>
</reference>